<gene>
    <name evidence="1" type="ORF">LCGC14_1274780</name>
</gene>
<name>A0A0F9P046_9ZZZZ</name>
<dbReference type="AlphaFoldDB" id="A0A0F9P046"/>
<accession>A0A0F9P046</accession>
<reference evidence="1" key="1">
    <citation type="journal article" date="2015" name="Nature">
        <title>Complex archaea that bridge the gap between prokaryotes and eukaryotes.</title>
        <authorList>
            <person name="Spang A."/>
            <person name="Saw J.H."/>
            <person name="Jorgensen S.L."/>
            <person name="Zaremba-Niedzwiedzka K."/>
            <person name="Martijn J."/>
            <person name="Lind A.E."/>
            <person name="van Eijk R."/>
            <person name="Schleper C."/>
            <person name="Guy L."/>
            <person name="Ettema T.J."/>
        </authorList>
    </citation>
    <scope>NUCLEOTIDE SEQUENCE</scope>
</reference>
<sequence>MTARGSTVEPLSQTLREQMLEMVDVLGSHTAVSTVLEIGSGTLSTALIQGAGRSLRGRLERGYVRWKGKVPSAPTSKEVSSGARAAFPGFQTAADNAKRLMALAHALDRVERKLDAVITGLGGDPSEIK</sequence>
<comment type="caution">
    <text evidence="1">The sequence shown here is derived from an EMBL/GenBank/DDBJ whole genome shotgun (WGS) entry which is preliminary data.</text>
</comment>
<dbReference type="EMBL" id="LAZR01007190">
    <property type="protein sequence ID" value="KKM86852.1"/>
    <property type="molecule type" value="Genomic_DNA"/>
</dbReference>
<organism evidence="1">
    <name type="scientific">marine sediment metagenome</name>
    <dbReference type="NCBI Taxonomy" id="412755"/>
    <lineage>
        <taxon>unclassified sequences</taxon>
        <taxon>metagenomes</taxon>
        <taxon>ecological metagenomes</taxon>
    </lineage>
</organism>
<protein>
    <submittedName>
        <fullName evidence="1">Uncharacterized protein</fullName>
    </submittedName>
</protein>
<evidence type="ECO:0000313" key="1">
    <source>
        <dbReference type="EMBL" id="KKM86852.1"/>
    </source>
</evidence>
<proteinExistence type="predicted"/>